<dbReference type="AlphaFoldDB" id="A0A0F9S6L2"/>
<feature type="region of interest" description="Disordered" evidence="1">
    <location>
        <begin position="44"/>
        <end position="107"/>
    </location>
</feature>
<sequence>MPVTERDREIVEAAFALGDSGSDILPQAAEKSAAITPESLMTVAGKSSAASEKAADEQDTKKKECESEPKPGVVRLESASDTPPKKAPEKKPEAESENAPEKKAAIDPSSLVEAARQLRAQQAAREEAIGVLPTIGGAAAGGAGGYSVLRLMQAARHLATKFPAFGRVIAKLTPYAGLGLGAAGAGLGGYLATRGKFKQPTAEVGPDVLEQLAKQLGTPKQSAYVSQSSDVLGLPVRGEMTTSKRDEVFRDVARWSLGQDTDEKSAD</sequence>
<accession>A0A0F9S6L2</accession>
<comment type="caution">
    <text evidence="2">The sequence shown here is derived from an EMBL/GenBank/DDBJ whole genome shotgun (WGS) entry which is preliminary data.</text>
</comment>
<proteinExistence type="predicted"/>
<feature type="compositionally biased region" description="Basic and acidic residues" evidence="1">
    <location>
        <begin position="53"/>
        <end position="69"/>
    </location>
</feature>
<feature type="compositionally biased region" description="Basic and acidic residues" evidence="1">
    <location>
        <begin position="83"/>
        <end position="105"/>
    </location>
</feature>
<name>A0A0F9S6L2_9ZZZZ</name>
<protein>
    <submittedName>
        <fullName evidence="2">Uncharacterized protein</fullName>
    </submittedName>
</protein>
<dbReference type="EMBL" id="LAZR01000785">
    <property type="protein sequence ID" value="KKN57852.1"/>
    <property type="molecule type" value="Genomic_DNA"/>
</dbReference>
<gene>
    <name evidence="2" type="ORF">LCGC14_0557850</name>
</gene>
<evidence type="ECO:0000313" key="2">
    <source>
        <dbReference type="EMBL" id="KKN57852.1"/>
    </source>
</evidence>
<reference evidence="2" key="1">
    <citation type="journal article" date="2015" name="Nature">
        <title>Complex archaea that bridge the gap between prokaryotes and eukaryotes.</title>
        <authorList>
            <person name="Spang A."/>
            <person name="Saw J.H."/>
            <person name="Jorgensen S.L."/>
            <person name="Zaremba-Niedzwiedzka K."/>
            <person name="Martijn J."/>
            <person name="Lind A.E."/>
            <person name="van Eijk R."/>
            <person name="Schleper C."/>
            <person name="Guy L."/>
            <person name="Ettema T.J."/>
        </authorList>
    </citation>
    <scope>NUCLEOTIDE SEQUENCE</scope>
</reference>
<organism evidence="2">
    <name type="scientific">marine sediment metagenome</name>
    <dbReference type="NCBI Taxonomy" id="412755"/>
    <lineage>
        <taxon>unclassified sequences</taxon>
        <taxon>metagenomes</taxon>
        <taxon>ecological metagenomes</taxon>
    </lineage>
</organism>
<evidence type="ECO:0000256" key="1">
    <source>
        <dbReference type="SAM" id="MobiDB-lite"/>
    </source>
</evidence>